<evidence type="ECO:0000313" key="2">
    <source>
        <dbReference type="EMBL" id="BCR07015.1"/>
    </source>
</evidence>
<dbReference type="PANTHER" id="PTHR42852">
    <property type="entry name" value="THIOL:DISULFIDE INTERCHANGE PROTEIN DSBE"/>
    <property type="match status" value="1"/>
</dbReference>
<evidence type="ECO:0000313" key="3">
    <source>
        <dbReference type="Proteomes" id="UP001319827"/>
    </source>
</evidence>
<dbReference type="RefSeq" id="WP_221250386.1">
    <property type="nucleotide sequence ID" value="NZ_AP024355.1"/>
</dbReference>
<proteinExistence type="predicted"/>
<dbReference type="InterPro" id="IPR036249">
    <property type="entry name" value="Thioredoxin-like_sf"/>
</dbReference>
<dbReference type="InterPro" id="IPR000866">
    <property type="entry name" value="AhpC/TSA"/>
</dbReference>
<reference evidence="2 3" key="1">
    <citation type="journal article" date="2016" name="C (Basel)">
        <title>Selective Growth of and Electricity Production by Marine Exoelectrogenic Bacteria in Self-Aggregated Hydrogel of Microbially Reduced Graphene Oxide.</title>
        <authorList>
            <person name="Yoshida N."/>
            <person name="Goto Y."/>
            <person name="Miyata Y."/>
        </authorList>
    </citation>
    <scope>NUCLEOTIDE SEQUENCE [LARGE SCALE GENOMIC DNA]</scope>
    <source>
        <strain evidence="2 3">NIT-T3</strain>
    </source>
</reference>
<organism evidence="2 3">
    <name type="scientific">Desulfuromonas versatilis</name>
    <dbReference type="NCBI Taxonomy" id="2802975"/>
    <lineage>
        <taxon>Bacteria</taxon>
        <taxon>Pseudomonadati</taxon>
        <taxon>Thermodesulfobacteriota</taxon>
        <taxon>Desulfuromonadia</taxon>
        <taxon>Desulfuromonadales</taxon>
        <taxon>Desulfuromonadaceae</taxon>
        <taxon>Desulfuromonas</taxon>
    </lineage>
</organism>
<dbReference type="SUPFAM" id="SSF52833">
    <property type="entry name" value="Thioredoxin-like"/>
    <property type="match status" value="1"/>
</dbReference>
<name>A0ABM8I182_9BACT</name>
<sequence length="171" mass="19111">MKQLIQAAMMGWLMVTLLPLGALGFQQGDPAPDILVENIDGEPFRLYEQQGDAFLLNLGATWCPGCMGQSIQINKIHDYLAENNIGYIEVFHQDTEEAVREVLANPDHLAVPEAILDDGQVRKSYNVFMIPRILILDRDFQVVYDGGPLRAPELIEYLQLARDEVAAEGVN</sequence>
<gene>
    <name evidence="2" type="ORF">DESUT3_40840</name>
</gene>
<evidence type="ECO:0000259" key="1">
    <source>
        <dbReference type="PROSITE" id="PS51352"/>
    </source>
</evidence>
<protein>
    <recommendedName>
        <fullName evidence="1">Thioredoxin domain-containing protein</fullName>
    </recommendedName>
</protein>
<keyword evidence="3" id="KW-1185">Reference proteome</keyword>
<dbReference type="InterPro" id="IPR013766">
    <property type="entry name" value="Thioredoxin_domain"/>
</dbReference>
<dbReference type="Pfam" id="PF00578">
    <property type="entry name" value="AhpC-TSA"/>
    <property type="match status" value="1"/>
</dbReference>
<reference evidence="2 3" key="2">
    <citation type="journal article" date="2021" name="Int. J. Syst. Evol. Microbiol.">
        <title>Isolation and Polyphasic Characterization of Desulfuromonas versatilis sp. Nov., an Electrogenic Bacteria Capable of Versatile Metabolism Isolated from a Graphene Oxide-Reducing Enrichment Culture.</title>
        <authorList>
            <person name="Xie L."/>
            <person name="Yoshida N."/>
            <person name="Ishii S."/>
            <person name="Meng L."/>
        </authorList>
    </citation>
    <scope>NUCLEOTIDE SEQUENCE [LARGE SCALE GENOMIC DNA]</scope>
    <source>
        <strain evidence="2 3">NIT-T3</strain>
    </source>
</reference>
<feature type="domain" description="Thioredoxin" evidence="1">
    <location>
        <begin position="25"/>
        <end position="163"/>
    </location>
</feature>
<accession>A0ABM8I182</accession>
<dbReference type="PROSITE" id="PS51352">
    <property type="entry name" value="THIOREDOXIN_2"/>
    <property type="match status" value="1"/>
</dbReference>
<dbReference type="PANTHER" id="PTHR42852:SF13">
    <property type="entry name" value="PROTEIN DIPZ"/>
    <property type="match status" value="1"/>
</dbReference>
<dbReference type="EMBL" id="AP024355">
    <property type="protein sequence ID" value="BCR07015.1"/>
    <property type="molecule type" value="Genomic_DNA"/>
</dbReference>
<dbReference type="Proteomes" id="UP001319827">
    <property type="component" value="Chromosome"/>
</dbReference>
<dbReference type="Gene3D" id="3.40.30.10">
    <property type="entry name" value="Glutaredoxin"/>
    <property type="match status" value="1"/>
</dbReference>
<dbReference type="InterPro" id="IPR050553">
    <property type="entry name" value="Thioredoxin_ResA/DsbE_sf"/>
</dbReference>